<evidence type="ECO:0000313" key="2">
    <source>
        <dbReference type="Proteomes" id="UP000324288"/>
    </source>
</evidence>
<proteinExistence type="predicted"/>
<name>A0A5E3ZWK3_9ACTN</name>
<dbReference type="AlphaFoldDB" id="A0A5E3ZWK3"/>
<reference evidence="1 2" key="1">
    <citation type="submission" date="2019-04" db="EMBL/GenBank/DDBJ databases">
        <authorList>
            <person name="Seth-Smith MB H."/>
            <person name="Seth-Smith H."/>
        </authorList>
    </citation>
    <scope>NUCLEOTIDE SEQUENCE [LARGE SCALE GENOMIC DNA]</scope>
    <source>
        <strain evidence="1">USB-603019</strain>
    </source>
</reference>
<dbReference type="Gene3D" id="3.40.50.150">
    <property type="entry name" value="Vaccinia Virus protein VP39"/>
    <property type="match status" value="1"/>
</dbReference>
<accession>A0A5E3ZWK3</accession>
<dbReference type="EMBL" id="LR584267">
    <property type="protein sequence ID" value="VHO00155.1"/>
    <property type="molecule type" value="Genomic_DNA"/>
</dbReference>
<dbReference type="Proteomes" id="UP000324288">
    <property type="component" value="Chromosome"/>
</dbReference>
<evidence type="ECO:0000313" key="1">
    <source>
        <dbReference type="EMBL" id="VHO00155.1"/>
    </source>
</evidence>
<sequence>MSTPTPTTQYDNLVSDYDHWFVDNAAIVASEFHALRQVLPNFDNALEVGVGTGFSQPSWKFRTALTLPQRCSSAPVTMVSA</sequence>
<protein>
    <submittedName>
        <fullName evidence="1">Uncharacterized protein</fullName>
    </submittedName>
</protein>
<keyword evidence="2" id="KW-1185">Reference proteome</keyword>
<gene>
    <name evidence="1" type="ORF">LC603019_00519</name>
</gene>
<dbReference type="InterPro" id="IPR029063">
    <property type="entry name" value="SAM-dependent_MTases_sf"/>
</dbReference>
<organism evidence="1 2">
    <name type="scientific">Lawsonella clevelandensis</name>
    <dbReference type="NCBI Taxonomy" id="1528099"/>
    <lineage>
        <taxon>Bacteria</taxon>
        <taxon>Bacillati</taxon>
        <taxon>Actinomycetota</taxon>
        <taxon>Actinomycetes</taxon>
        <taxon>Mycobacteriales</taxon>
        <taxon>Lawsonellaceae</taxon>
        <taxon>Lawsonella</taxon>
    </lineage>
</organism>